<gene>
    <name evidence="1" type="ORF">C9E81_17175</name>
</gene>
<reference evidence="1 2" key="1">
    <citation type="submission" date="2018-07" db="EMBL/GenBank/DDBJ databases">
        <authorList>
            <person name="Zhang Y."/>
            <person name="Wang L."/>
            <person name="Ma S."/>
        </authorList>
    </citation>
    <scope>NUCLEOTIDE SEQUENCE [LARGE SCALE GENOMIC DNA]</scope>
    <source>
        <strain evidence="1 2">4-2</strain>
    </source>
</reference>
<dbReference type="PROSITE" id="PS51257">
    <property type="entry name" value="PROKAR_LIPOPROTEIN"/>
    <property type="match status" value="1"/>
</dbReference>
<proteinExistence type="predicted"/>
<name>A0A3M0MAA2_9RHOB</name>
<evidence type="ECO:0008006" key="3">
    <source>
        <dbReference type="Google" id="ProtNLM"/>
    </source>
</evidence>
<dbReference type="AlphaFoldDB" id="A0A3M0MAA2"/>
<sequence length="128" mass="13875">MKRVVAIGSILGLLAACSSGMTPEQRSERAANLAKNSAIWKTRKTYNMEGATIDLAVSPDRDYALIWPAPKNQKVTIGQVERGVTSVTGCKTQFDGLLLMIAKGDRNAIAPFDKMSNMQNGLRMDLAC</sequence>
<dbReference type="OrthoDB" id="9900752at2"/>
<keyword evidence="2" id="KW-1185">Reference proteome</keyword>
<organism evidence="1 2">
    <name type="scientific">Paracoccus alkanivorans</name>
    <dbReference type="NCBI Taxonomy" id="2116655"/>
    <lineage>
        <taxon>Bacteria</taxon>
        <taxon>Pseudomonadati</taxon>
        <taxon>Pseudomonadota</taxon>
        <taxon>Alphaproteobacteria</taxon>
        <taxon>Rhodobacterales</taxon>
        <taxon>Paracoccaceae</taxon>
        <taxon>Paracoccus</taxon>
    </lineage>
</organism>
<evidence type="ECO:0000313" key="2">
    <source>
        <dbReference type="Proteomes" id="UP000273516"/>
    </source>
</evidence>
<protein>
    <recommendedName>
        <fullName evidence="3">Lipoprotein</fullName>
    </recommendedName>
</protein>
<dbReference type="RefSeq" id="WP_122113577.1">
    <property type="nucleotide sequence ID" value="NZ_QOKZ01000007.1"/>
</dbReference>
<evidence type="ECO:0000313" key="1">
    <source>
        <dbReference type="EMBL" id="RMC33264.1"/>
    </source>
</evidence>
<comment type="caution">
    <text evidence="1">The sequence shown here is derived from an EMBL/GenBank/DDBJ whole genome shotgun (WGS) entry which is preliminary data.</text>
</comment>
<accession>A0A3M0MAA2</accession>
<dbReference type="Proteomes" id="UP000273516">
    <property type="component" value="Unassembled WGS sequence"/>
</dbReference>
<dbReference type="EMBL" id="QOKZ01000007">
    <property type="protein sequence ID" value="RMC33264.1"/>
    <property type="molecule type" value="Genomic_DNA"/>
</dbReference>